<dbReference type="InterPro" id="IPR011486">
    <property type="entry name" value="BBP2"/>
</dbReference>
<name>A0A0K1Q8S2_9BACT</name>
<dbReference type="STRING" id="1391654.AKJ09_08797"/>
<reference evidence="3 4" key="1">
    <citation type="submission" date="2015-08" db="EMBL/GenBank/DDBJ databases">
        <authorList>
            <person name="Babu N.S."/>
            <person name="Beckwith C.J."/>
            <person name="Beseler K.G."/>
            <person name="Brison A."/>
            <person name="Carone J.V."/>
            <person name="Caskin T.P."/>
            <person name="Diamond M."/>
            <person name="Durham M.E."/>
            <person name="Foxe J.M."/>
            <person name="Go M."/>
            <person name="Henderson B.A."/>
            <person name="Jones I.B."/>
            <person name="McGettigan J.A."/>
            <person name="Micheletti S.J."/>
            <person name="Nasrallah M.E."/>
            <person name="Ortiz D."/>
            <person name="Piller C.R."/>
            <person name="Privatt S.R."/>
            <person name="Schneider S.L."/>
            <person name="Sharp S."/>
            <person name="Smith T.C."/>
            <person name="Stanton J.D."/>
            <person name="Ullery H.E."/>
            <person name="Wilson R.J."/>
            <person name="Serrano M.G."/>
            <person name="Buck G."/>
            <person name="Lee V."/>
            <person name="Wang Y."/>
            <person name="Carvalho R."/>
            <person name="Voegtly L."/>
            <person name="Shi R."/>
            <person name="Duckworth R."/>
            <person name="Johnson A."/>
            <person name="Loviza R."/>
            <person name="Walstead R."/>
            <person name="Shah Z."/>
            <person name="Kiflezghi M."/>
            <person name="Wade K."/>
            <person name="Ball S.L."/>
            <person name="Bradley K.W."/>
            <person name="Asai D.J."/>
            <person name="Bowman C.A."/>
            <person name="Russell D.A."/>
            <person name="Pope W.H."/>
            <person name="Jacobs-Sera D."/>
            <person name="Hendrix R.W."/>
            <person name="Hatfull G.F."/>
        </authorList>
    </citation>
    <scope>NUCLEOTIDE SEQUENCE [LARGE SCALE GENOMIC DNA]</scope>
    <source>
        <strain evidence="3 4">DSM 27648</strain>
    </source>
</reference>
<proteinExistence type="predicted"/>
<dbReference type="AlphaFoldDB" id="A0A0K1Q8S2"/>
<dbReference type="RefSeq" id="WP_146653094.1">
    <property type="nucleotide sequence ID" value="NZ_CP012333.1"/>
</dbReference>
<organism evidence="3 4">
    <name type="scientific">Labilithrix luteola</name>
    <dbReference type="NCBI Taxonomy" id="1391654"/>
    <lineage>
        <taxon>Bacteria</taxon>
        <taxon>Pseudomonadati</taxon>
        <taxon>Myxococcota</taxon>
        <taxon>Polyangia</taxon>
        <taxon>Polyangiales</taxon>
        <taxon>Labilitrichaceae</taxon>
        <taxon>Labilithrix</taxon>
    </lineage>
</organism>
<keyword evidence="2" id="KW-0732">Signal</keyword>
<dbReference type="KEGG" id="llu:AKJ09_08797"/>
<feature type="region of interest" description="Disordered" evidence="1">
    <location>
        <begin position="26"/>
        <end position="76"/>
    </location>
</feature>
<dbReference type="OrthoDB" id="103154at2"/>
<feature type="chain" id="PRO_5005467042" evidence="2">
    <location>
        <begin position="26"/>
        <end position="483"/>
    </location>
</feature>
<keyword evidence="4" id="KW-1185">Reference proteome</keyword>
<dbReference type="Proteomes" id="UP000064967">
    <property type="component" value="Chromosome"/>
</dbReference>
<dbReference type="EMBL" id="CP012333">
    <property type="protein sequence ID" value="AKV02134.1"/>
    <property type="molecule type" value="Genomic_DNA"/>
</dbReference>
<evidence type="ECO:0000313" key="3">
    <source>
        <dbReference type="EMBL" id="AKV02134.1"/>
    </source>
</evidence>
<feature type="compositionally biased region" description="Low complexity" evidence="1">
    <location>
        <begin position="41"/>
        <end position="50"/>
    </location>
</feature>
<evidence type="ECO:0000256" key="1">
    <source>
        <dbReference type="SAM" id="MobiDB-lite"/>
    </source>
</evidence>
<evidence type="ECO:0000256" key="2">
    <source>
        <dbReference type="SAM" id="SignalP"/>
    </source>
</evidence>
<evidence type="ECO:0000313" key="4">
    <source>
        <dbReference type="Proteomes" id="UP000064967"/>
    </source>
</evidence>
<gene>
    <name evidence="3" type="ORF">AKJ09_08797</name>
</gene>
<feature type="compositionally biased region" description="Pro residues" evidence="1">
    <location>
        <begin position="30"/>
        <end position="40"/>
    </location>
</feature>
<sequence length="483" mass="53332">MKKSSFVLSSIGAASVLLFAETAHAQAVPEPAPEPEPPTFQPTQPTVAPPEARVLAPHDPATPAAPEPPKEEKPAEPFAYGDFTWAQGVNRQKESVLDSKYFTGGITIDANYNYSFHRPIDHTNTGSTATFREGELNLSYIEVGGDFHHPSGARARLMLQYGTRATGIPRNDNTPLRGQFDLYTALRFVTEGYAGYHWDKMHGINVDVGIFKSYVGLLSYNNFENWNYQPSYTSDNTPWFFTGMRVQMFPTDRLKLEAWLINGWQTYGMFNEAPGVGVQVEWRPEEWIRVLGSAYGGYDTPNSPGRMRFHTDDSVMVRYFNNPHGFFTKGAISLTQDLGFESGDGVTPFGGGGGPAQNFISGMLYHRVWFDDDHFGLTVGGGYIHNPGRYLALLPTGAGVLTQNPGDPFDAWDASIALQYMPGPFNTFGIELVRRVASEPYFAGHGGVTSPNGWNAPIGDPSGFVADLQKSETRIILSHIFRM</sequence>
<feature type="signal peptide" evidence="2">
    <location>
        <begin position="1"/>
        <end position="25"/>
    </location>
</feature>
<accession>A0A0K1Q8S2</accession>
<protein>
    <submittedName>
        <fullName evidence="3">Outer membrane protein</fullName>
    </submittedName>
</protein>
<dbReference type="Pfam" id="PF07642">
    <property type="entry name" value="BBP2"/>
    <property type="match status" value="1"/>
</dbReference>